<dbReference type="GO" id="GO:0008270">
    <property type="term" value="F:zinc ion binding"/>
    <property type="evidence" value="ECO:0007669"/>
    <property type="project" value="UniProtKB-KW"/>
</dbReference>
<dbReference type="STRING" id="34475.A0A4Y9XX65"/>
<keyword evidence="5" id="KW-0175">Coiled coil</keyword>
<name>A0A4Y9XX65_9APHY</name>
<dbReference type="SUPFAM" id="SSF55785">
    <property type="entry name" value="PYP-like sensor domain (PAS domain)"/>
    <property type="match status" value="1"/>
</dbReference>
<feature type="region of interest" description="Disordered" evidence="6">
    <location>
        <begin position="262"/>
        <end position="289"/>
    </location>
</feature>
<evidence type="ECO:0000256" key="2">
    <source>
        <dbReference type="ARBA" id="ARBA00022771"/>
    </source>
</evidence>
<dbReference type="InterPro" id="IPR035965">
    <property type="entry name" value="PAS-like_dom_sf"/>
</dbReference>
<evidence type="ECO:0000256" key="1">
    <source>
        <dbReference type="ARBA" id="ARBA00022723"/>
    </source>
</evidence>
<feature type="domain" description="GATA-type" evidence="8">
    <location>
        <begin position="298"/>
        <end position="325"/>
    </location>
</feature>
<dbReference type="Pfam" id="PF00320">
    <property type="entry name" value="GATA"/>
    <property type="match status" value="1"/>
</dbReference>
<evidence type="ECO:0000256" key="3">
    <source>
        <dbReference type="ARBA" id="ARBA00022833"/>
    </source>
</evidence>
<dbReference type="PROSITE" id="PS50112">
    <property type="entry name" value="PAS"/>
    <property type="match status" value="1"/>
</dbReference>
<dbReference type="InterPro" id="IPR000014">
    <property type="entry name" value="PAS"/>
</dbReference>
<dbReference type="Gene3D" id="3.30.50.10">
    <property type="entry name" value="Erythroid Transcription Factor GATA-1, subunit A"/>
    <property type="match status" value="1"/>
</dbReference>
<dbReference type="EMBL" id="JADCUA010000020">
    <property type="protein sequence ID" value="KAH9832950.1"/>
    <property type="molecule type" value="Genomic_DNA"/>
</dbReference>
<dbReference type="InterPro" id="IPR013655">
    <property type="entry name" value="PAS_fold_3"/>
</dbReference>
<evidence type="ECO:0000259" key="7">
    <source>
        <dbReference type="PROSITE" id="PS50112"/>
    </source>
</evidence>
<dbReference type="InterPro" id="IPR000679">
    <property type="entry name" value="Znf_GATA"/>
</dbReference>
<feature type="region of interest" description="Disordered" evidence="6">
    <location>
        <begin position="1"/>
        <end position="47"/>
    </location>
</feature>
<proteinExistence type="predicted"/>
<dbReference type="EMBL" id="SEKV01000705">
    <property type="protein sequence ID" value="TFY54372.1"/>
    <property type="molecule type" value="Genomic_DNA"/>
</dbReference>
<dbReference type="CDD" id="cd00202">
    <property type="entry name" value="ZnF_GATA"/>
    <property type="match status" value="1"/>
</dbReference>
<evidence type="ECO:0000256" key="5">
    <source>
        <dbReference type="SAM" id="Coils"/>
    </source>
</evidence>
<evidence type="ECO:0000313" key="10">
    <source>
        <dbReference type="EMBL" id="TFY54372.1"/>
    </source>
</evidence>
<accession>A0A4Y9XX65</accession>
<keyword evidence="12" id="KW-1185">Reference proteome</keyword>
<organism evidence="10 11">
    <name type="scientific">Rhodofomes roseus</name>
    <dbReference type="NCBI Taxonomy" id="34475"/>
    <lineage>
        <taxon>Eukaryota</taxon>
        <taxon>Fungi</taxon>
        <taxon>Dikarya</taxon>
        <taxon>Basidiomycota</taxon>
        <taxon>Agaricomycotina</taxon>
        <taxon>Agaricomycetes</taxon>
        <taxon>Polyporales</taxon>
        <taxon>Rhodofomes</taxon>
    </lineage>
</organism>
<dbReference type="Pfam" id="PF08447">
    <property type="entry name" value="PAS_3"/>
    <property type="match status" value="1"/>
</dbReference>
<dbReference type="PANTHER" id="PTHR45658:SF18">
    <property type="entry name" value="PROTEIN GAT2"/>
    <property type="match status" value="1"/>
</dbReference>
<evidence type="ECO:0000256" key="4">
    <source>
        <dbReference type="PROSITE-ProRule" id="PRU00094"/>
    </source>
</evidence>
<comment type="caution">
    <text evidence="10">The sequence shown here is derived from an EMBL/GenBank/DDBJ whole genome shotgun (WGS) entry which is preliminary data.</text>
</comment>
<feature type="coiled-coil region" evidence="5">
    <location>
        <begin position="191"/>
        <end position="218"/>
    </location>
</feature>
<dbReference type="RefSeq" id="XP_047775716.1">
    <property type="nucleotide sequence ID" value="XM_047926509.1"/>
</dbReference>
<protein>
    <submittedName>
        <fullName evidence="10">Uncharacterized protein</fullName>
    </submittedName>
</protein>
<dbReference type="InterPro" id="IPR013088">
    <property type="entry name" value="Znf_NHR/GATA"/>
</dbReference>
<sequence>MSLAEAMPQHIVASASSTPTSSNRESAAPNASANTNTSPSAKSRDSRSFEFTRRKRWADLLVTELREAIMLVLSPACKVWYCGTAVEDLLGWKDEDLVDGDITDLMNVDDRPSFRSHFQESLHARGSLLTYARLQCKNEFYMASDYSSRPREVLFEITGKPHFFPDSDDFRCFFAVAKPYPSRNTAMVNTFLELKMENERLQQRVTHLRAQAKALNVMFPSASPTLSSASSVTQLAPHVSQRTSDGLYTIFDETLAGGTSFGGQGHDALNDADDDGSDPNGSRKKAKRIFNGGEQHVCQTCGRTDSPEWRKGPGGPKTLCNACGLRWAKKLRTDKSGEGTGGSADGDSVIF</sequence>
<evidence type="ECO:0000313" key="9">
    <source>
        <dbReference type="EMBL" id="KAH9832950.1"/>
    </source>
</evidence>
<dbReference type="Proteomes" id="UP000814176">
    <property type="component" value="Unassembled WGS sequence"/>
</dbReference>
<dbReference type="SMART" id="SM00401">
    <property type="entry name" value="ZnF_GATA"/>
    <property type="match status" value="1"/>
</dbReference>
<keyword evidence="2 4" id="KW-0863">Zinc-finger</keyword>
<dbReference type="AlphaFoldDB" id="A0A4Y9XX65"/>
<dbReference type="OrthoDB" id="2162994at2759"/>
<dbReference type="CDD" id="cd00130">
    <property type="entry name" value="PAS"/>
    <property type="match status" value="1"/>
</dbReference>
<dbReference type="Proteomes" id="UP000298390">
    <property type="component" value="Unassembled WGS sequence"/>
</dbReference>
<keyword evidence="3" id="KW-0862">Zinc</keyword>
<dbReference type="GeneID" id="72007241"/>
<dbReference type="PROSITE" id="PS00344">
    <property type="entry name" value="GATA_ZN_FINGER_1"/>
    <property type="match status" value="1"/>
</dbReference>
<evidence type="ECO:0000313" key="11">
    <source>
        <dbReference type="Proteomes" id="UP000298390"/>
    </source>
</evidence>
<dbReference type="PANTHER" id="PTHR45658">
    <property type="entry name" value="GATA TRANSCRIPTION FACTOR"/>
    <property type="match status" value="1"/>
</dbReference>
<evidence type="ECO:0000259" key="8">
    <source>
        <dbReference type="PROSITE" id="PS50114"/>
    </source>
</evidence>
<dbReference type="PROSITE" id="PS50114">
    <property type="entry name" value="GATA_ZN_FINGER_2"/>
    <property type="match status" value="1"/>
</dbReference>
<evidence type="ECO:0000256" key="6">
    <source>
        <dbReference type="SAM" id="MobiDB-lite"/>
    </source>
</evidence>
<reference evidence="10 11" key="1">
    <citation type="submission" date="2019-01" db="EMBL/GenBank/DDBJ databases">
        <title>Genome sequencing of the rare red list fungi Fomitopsis rosea.</title>
        <authorList>
            <person name="Buettner E."/>
            <person name="Kellner H."/>
        </authorList>
    </citation>
    <scope>NUCLEOTIDE SEQUENCE [LARGE SCALE GENOMIC DNA]</scope>
    <source>
        <strain evidence="10 11">DSM 105464</strain>
    </source>
</reference>
<dbReference type="SMART" id="SM00091">
    <property type="entry name" value="PAS"/>
    <property type="match status" value="1"/>
</dbReference>
<feature type="compositionally biased region" description="Low complexity" evidence="6">
    <location>
        <begin position="26"/>
        <end position="41"/>
    </location>
</feature>
<dbReference type="GO" id="GO:0043565">
    <property type="term" value="F:sequence-specific DNA binding"/>
    <property type="evidence" value="ECO:0007669"/>
    <property type="project" value="InterPro"/>
</dbReference>
<dbReference type="SUPFAM" id="SSF57716">
    <property type="entry name" value="Glucocorticoid receptor-like (DNA-binding domain)"/>
    <property type="match status" value="1"/>
</dbReference>
<dbReference type="InterPro" id="IPR051140">
    <property type="entry name" value="GATA_TF"/>
</dbReference>
<dbReference type="Gene3D" id="3.30.450.20">
    <property type="entry name" value="PAS domain"/>
    <property type="match status" value="1"/>
</dbReference>
<reference evidence="9 12" key="2">
    <citation type="journal article" date="2021" name="Environ. Microbiol.">
        <title>Gene family expansions and transcriptome signatures uncover fungal adaptations to wood decay.</title>
        <authorList>
            <person name="Hage H."/>
            <person name="Miyauchi S."/>
            <person name="Viragh M."/>
            <person name="Drula E."/>
            <person name="Min B."/>
            <person name="Chaduli D."/>
            <person name="Navarro D."/>
            <person name="Favel A."/>
            <person name="Norest M."/>
            <person name="Lesage-Meessen L."/>
            <person name="Balint B."/>
            <person name="Merenyi Z."/>
            <person name="de Eugenio L."/>
            <person name="Morin E."/>
            <person name="Martinez A.T."/>
            <person name="Baldrian P."/>
            <person name="Stursova M."/>
            <person name="Martinez M.J."/>
            <person name="Novotny C."/>
            <person name="Magnuson J.K."/>
            <person name="Spatafora J.W."/>
            <person name="Maurice S."/>
            <person name="Pangilinan J."/>
            <person name="Andreopoulos W."/>
            <person name="LaButti K."/>
            <person name="Hundley H."/>
            <person name="Na H."/>
            <person name="Kuo A."/>
            <person name="Barry K."/>
            <person name="Lipzen A."/>
            <person name="Henrissat B."/>
            <person name="Riley R."/>
            <person name="Ahrendt S."/>
            <person name="Nagy L.G."/>
            <person name="Grigoriev I.V."/>
            <person name="Martin F."/>
            <person name="Rosso M.N."/>
        </authorList>
    </citation>
    <scope>NUCLEOTIDE SEQUENCE [LARGE SCALE GENOMIC DNA]</scope>
    <source>
        <strain evidence="9 12">CIRM-BRFM 1785</strain>
    </source>
</reference>
<gene>
    <name evidence="9" type="ORF">C8Q71DRAFT_839903</name>
    <name evidence="10" type="ORF">EVJ58_g8905</name>
</gene>
<feature type="compositionally biased region" description="Polar residues" evidence="6">
    <location>
        <begin position="14"/>
        <end position="25"/>
    </location>
</feature>
<dbReference type="GO" id="GO:0006355">
    <property type="term" value="P:regulation of DNA-templated transcription"/>
    <property type="evidence" value="ECO:0007669"/>
    <property type="project" value="InterPro"/>
</dbReference>
<feature type="domain" description="PAS" evidence="7">
    <location>
        <begin position="70"/>
        <end position="125"/>
    </location>
</feature>
<evidence type="ECO:0000313" key="12">
    <source>
        <dbReference type="Proteomes" id="UP000814176"/>
    </source>
</evidence>
<keyword evidence="1" id="KW-0479">Metal-binding</keyword>